<dbReference type="AlphaFoldDB" id="A0A8C4QWJ9"/>
<sequence>MKMVITQYLDDHHIELLSWPVFSPDLNPIEHAWDELDRHIRLRPVVPRTAQEPAADLKEEWRVLPQVTLRRLIQSMHGASKHASQQREVIHRTNLL</sequence>
<reference evidence="1" key="2">
    <citation type="submission" date="2025-09" db="UniProtKB">
        <authorList>
            <consortium name="Ensembl"/>
        </authorList>
    </citation>
    <scope>IDENTIFICATION</scope>
</reference>
<dbReference type="GO" id="GO:0003676">
    <property type="term" value="F:nucleic acid binding"/>
    <property type="evidence" value="ECO:0007669"/>
    <property type="project" value="InterPro"/>
</dbReference>
<protein>
    <recommendedName>
        <fullName evidence="3">Tc1-like transposase DDE domain-containing protein</fullName>
    </recommendedName>
</protein>
<dbReference type="OMA" id="MWANIDD"/>
<dbReference type="Proteomes" id="UP000694388">
    <property type="component" value="Unplaced"/>
</dbReference>
<dbReference type="InterPro" id="IPR036397">
    <property type="entry name" value="RNaseH_sf"/>
</dbReference>
<accession>A0A8C4QWJ9</accession>
<evidence type="ECO:0008006" key="3">
    <source>
        <dbReference type="Google" id="ProtNLM"/>
    </source>
</evidence>
<name>A0A8C4QWJ9_EPTBU</name>
<evidence type="ECO:0000313" key="2">
    <source>
        <dbReference type="Proteomes" id="UP000694388"/>
    </source>
</evidence>
<proteinExistence type="predicted"/>
<evidence type="ECO:0000313" key="1">
    <source>
        <dbReference type="Ensembl" id="ENSEBUP00000021286.1"/>
    </source>
</evidence>
<organism evidence="1 2">
    <name type="scientific">Eptatretus burgeri</name>
    <name type="common">Inshore hagfish</name>
    <dbReference type="NCBI Taxonomy" id="7764"/>
    <lineage>
        <taxon>Eukaryota</taxon>
        <taxon>Metazoa</taxon>
        <taxon>Chordata</taxon>
        <taxon>Craniata</taxon>
        <taxon>Vertebrata</taxon>
        <taxon>Cyclostomata</taxon>
        <taxon>Myxini</taxon>
        <taxon>Myxiniformes</taxon>
        <taxon>Myxinidae</taxon>
        <taxon>Eptatretinae</taxon>
        <taxon>Eptatretus</taxon>
    </lineage>
</organism>
<dbReference type="Gene3D" id="3.30.420.10">
    <property type="entry name" value="Ribonuclease H-like superfamily/Ribonuclease H"/>
    <property type="match status" value="1"/>
</dbReference>
<dbReference type="Ensembl" id="ENSEBUT00000021862.1">
    <property type="protein sequence ID" value="ENSEBUP00000021286.1"/>
    <property type="gene ID" value="ENSEBUG00000013154.1"/>
</dbReference>
<reference evidence="1" key="1">
    <citation type="submission" date="2025-08" db="UniProtKB">
        <authorList>
            <consortium name="Ensembl"/>
        </authorList>
    </citation>
    <scope>IDENTIFICATION</scope>
</reference>
<keyword evidence="2" id="KW-1185">Reference proteome</keyword>